<name>A0A4Z0QGP2_9BACT</name>
<evidence type="ECO:0000256" key="2">
    <source>
        <dbReference type="SAM" id="Phobius"/>
    </source>
</evidence>
<feature type="region of interest" description="Disordered" evidence="1">
    <location>
        <begin position="55"/>
        <end position="141"/>
    </location>
</feature>
<evidence type="ECO:0000313" key="4">
    <source>
        <dbReference type="Proteomes" id="UP000298471"/>
    </source>
</evidence>
<reference evidence="3 4" key="1">
    <citation type="submission" date="2019-04" db="EMBL/GenBank/DDBJ databases">
        <authorList>
            <person name="Feng G."/>
            <person name="Zhang J."/>
            <person name="Zhu H."/>
        </authorList>
    </citation>
    <scope>NUCLEOTIDE SEQUENCE [LARGE SCALE GENOMIC DNA]</scope>
    <source>
        <strain evidence="3 4">9PBR-1</strain>
    </source>
</reference>
<evidence type="ECO:0000256" key="1">
    <source>
        <dbReference type="SAM" id="MobiDB-lite"/>
    </source>
</evidence>
<evidence type="ECO:0000313" key="3">
    <source>
        <dbReference type="EMBL" id="TGE28403.1"/>
    </source>
</evidence>
<keyword evidence="2" id="KW-0812">Transmembrane</keyword>
<gene>
    <name evidence="3" type="ORF">E5K02_02755</name>
</gene>
<feature type="transmembrane region" description="Helical" evidence="2">
    <location>
        <begin position="6"/>
        <end position="22"/>
    </location>
</feature>
<dbReference type="EMBL" id="SRMB01000001">
    <property type="protein sequence ID" value="TGE28403.1"/>
    <property type="molecule type" value="Genomic_DNA"/>
</dbReference>
<comment type="caution">
    <text evidence="3">The sequence shown here is derived from an EMBL/GenBank/DDBJ whole genome shotgun (WGS) entry which is preliminary data.</text>
</comment>
<dbReference type="RefSeq" id="WP_135391838.1">
    <property type="nucleotide sequence ID" value="NZ_SRMB01000001.1"/>
</dbReference>
<dbReference type="OrthoDB" id="885126at2"/>
<sequence>MEKLQTLGLIFLGLLIFVWRMIQKMRNTARREQQERPAARIPLPSTSFDELLKQMQKQNERGNRPLESATPTTPAGRRLPQEAEAPKARTLEQPVRKAQSQERRATTISLEKTTAPARRNTGLDHPAADHPLRRPRPTAPAPVARRVVTDRLRTPADLRDAFILSEILKRKFE</sequence>
<organism evidence="3 4">
    <name type="scientific">Hymenobacter metallicola</name>
    <dbReference type="NCBI Taxonomy" id="2563114"/>
    <lineage>
        <taxon>Bacteria</taxon>
        <taxon>Pseudomonadati</taxon>
        <taxon>Bacteroidota</taxon>
        <taxon>Cytophagia</taxon>
        <taxon>Cytophagales</taxon>
        <taxon>Hymenobacteraceae</taxon>
        <taxon>Hymenobacter</taxon>
    </lineage>
</organism>
<dbReference type="AlphaFoldDB" id="A0A4Z0QGP2"/>
<keyword evidence="2" id="KW-1133">Transmembrane helix</keyword>
<protein>
    <submittedName>
        <fullName evidence="3">Uncharacterized protein</fullName>
    </submittedName>
</protein>
<keyword evidence="2" id="KW-0472">Membrane</keyword>
<keyword evidence="4" id="KW-1185">Reference proteome</keyword>
<dbReference type="Proteomes" id="UP000298471">
    <property type="component" value="Unassembled WGS sequence"/>
</dbReference>
<accession>A0A4Z0QGP2</accession>
<proteinExistence type="predicted"/>
<feature type="compositionally biased region" description="Basic and acidic residues" evidence="1">
    <location>
        <begin position="79"/>
        <end position="90"/>
    </location>
</feature>